<evidence type="ECO:0000256" key="1">
    <source>
        <dbReference type="SAM" id="MobiDB-lite"/>
    </source>
</evidence>
<feature type="region of interest" description="Disordered" evidence="1">
    <location>
        <begin position="15"/>
        <end position="34"/>
    </location>
</feature>
<gene>
    <name evidence="2" type="ORF">SETTUDRAFT_28837</name>
</gene>
<reference evidence="2 3" key="2">
    <citation type="journal article" date="2013" name="PLoS Genet.">
        <title>Comparative genome structure, secondary metabolite, and effector coding capacity across Cochliobolus pathogens.</title>
        <authorList>
            <person name="Condon B.J."/>
            <person name="Leng Y."/>
            <person name="Wu D."/>
            <person name="Bushley K.E."/>
            <person name="Ohm R.A."/>
            <person name="Otillar R."/>
            <person name="Martin J."/>
            <person name="Schackwitz W."/>
            <person name="Grimwood J."/>
            <person name="MohdZainudin N."/>
            <person name="Xue C."/>
            <person name="Wang R."/>
            <person name="Manning V.A."/>
            <person name="Dhillon B."/>
            <person name="Tu Z.J."/>
            <person name="Steffenson B.J."/>
            <person name="Salamov A."/>
            <person name="Sun H."/>
            <person name="Lowry S."/>
            <person name="LaButti K."/>
            <person name="Han J."/>
            <person name="Copeland A."/>
            <person name="Lindquist E."/>
            <person name="Barry K."/>
            <person name="Schmutz J."/>
            <person name="Baker S.E."/>
            <person name="Ciuffetti L.M."/>
            <person name="Grigoriev I.V."/>
            <person name="Zhong S."/>
            <person name="Turgeon B.G."/>
        </authorList>
    </citation>
    <scope>NUCLEOTIDE SEQUENCE [LARGE SCALE GENOMIC DNA]</scope>
    <source>
        <strain evidence="3">28A</strain>
    </source>
</reference>
<dbReference type="EMBL" id="KB908626">
    <property type="protein sequence ID" value="EOA85879.1"/>
    <property type="molecule type" value="Genomic_DNA"/>
</dbReference>
<proteinExistence type="predicted"/>
<dbReference type="RefSeq" id="XP_008026378.1">
    <property type="nucleotide sequence ID" value="XM_008028187.1"/>
</dbReference>
<name>R0K8U4_EXST2</name>
<feature type="region of interest" description="Disordered" evidence="1">
    <location>
        <begin position="59"/>
        <end position="101"/>
    </location>
</feature>
<dbReference type="Proteomes" id="UP000016935">
    <property type="component" value="Unassembled WGS sequence"/>
</dbReference>
<protein>
    <submittedName>
        <fullName evidence="2">Uncharacterized protein</fullName>
    </submittedName>
</protein>
<organism evidence="2 3">
    <name type="scientific">Exserohilum turcicum (strain 28A)</name>
    <name type="common">Northern leaf blight fungus</name>
    <name type="synonym">Setosphaeria turcica</name>
    <dbReference type="NCBI Taxonomy" id="671987"/>
    <lineage>
        <taxon>Eukaryota</taxon>
        <taxon>Fungi</taxon>
        <taxon>Dikarya</taxon>
        <taxon>Ascomycota</taxon>
        <taxon>Pezizomycotina</taxon>
        <taxon>Dothideomycetes</taxon>
        <taxon>Pleosporomycetidae</taxon>
        <taxon>Pleosporales</taxon>
        <taxon>Pleosporineae</taxon>
        <taxon>Pleosporaceae</taxon>
        <taxon>Exserohilum</taxon>
    </lineage>
</organism>
<reference evidence="2 3" key="1">
    <citation type="journal article" date="2012" name="PLoS Pathog.">
        <title>Diverse lifestyles and strategies of plant pathogenesis encoded in the genomes of eighteen Dothideomycetes fungi.</title>
        <authorList>
            <person name="Ohm R.A."/>
            <person name="Feau N."/>
            <person name="Henrissat B."/>
            <person name="Schoch C.L."/>
            <person name="Horwitz B.A."/>
            <person name="Barry K.W."/>
            <person name="Condon B.J."/>
            <person name="Copeland A.C."/>
            <person name="Dhillon B."/>
            <person name="Glaser F."/>
            <person name="Hesse C.N."/>
            <person name="Kosti I."/>
            <person name="LaButti K."/>
            <person name="Lindquist E.A."/>
            <person name="Lucas S."/>
            <person name="Salamov A.A."/>
            <person name="Bradshaw R.E."/>
            <person name="Ciuffetti L."/>
            <person name="Hamelin R.C."/>
            <person name="Kema G.H.J."/>
            <person name="Lawrence C."/>
            <person name="Scott J.A."/>
            <person name="Spatafora J.W."/>
            <person name="Turgeon B.G."/>
            <person name="de Wit P.J.G.M."/>
            <person name="Zhong S."/>
            <person name="Goodwin S.B."/>
            <person name="Grigoriev I.V."/>
        </authorList>
    </citation>
    <scope>NUCLEOTIDE SEQUENCE [LARGE SCALE GENOMIC DNA]</scope>
    <source>
        <strain evidence="3">28A</strain>
    </source>
</reference>
<evidence type="ECO:0000313" key="3">
    <source>
        <dbReference type="Proteomes" id="UP000016935"/>
    </source>
</evidence>
<keyword evidence="3" id="KW-1185">Reference proteome</keyword>
<feature type="compositionally biased region" description="Basic and acidic residues" evidence="1">
    <location>
        <begin position="65"/>
        <end position="80"/>
    </location>
</feature>
<sequence length="121" mass="14161">MEALKEITKKMEVIERNQGEDKKGQEDIKKGQEDIKKGQEEIKRNQEVIKRNQEEIKTRFGTNYRDQRRRVPDNVRKHMSDGPLGGRGSSNYPYPVGPGFHTSYENSQAPFYTQELEGMDW</sequence>
<dbReference type="GeneID" id="19403280"/>
<dbReference type="AlphaFoldDB" id="R0K8U4"/>
<dbReference type="HOGENOM" id="CLU_2039511_0_0_1"/>
<evidence type="ECO:0000313" key="2">
    <source>
        <dbReference type="EMBL" id="EOA85879.1"/>
    </source>
</evidence>
<accession>R0K8U4</accession>